<feature type="region of interest" description="Disordered" evidence="1">
    <location>
        <begin position="314"/>
        <end position="339"/>
    </location>
</feature>
<proteinExistence type="predicted"/>
<evidence type="ECO:0008006" key="4">
    <source>
        <dbReference type="Google" id="ProtNLM"/>
    </source>
</evidence>
<evidence type="ECO:0000313" key="2">
    <source>
        <dbReference type="EMBL" id="KAF7773349.1"/>
    </source>
</evidence>
<evidence type="ECO:0000256" key="1">
    <source>
        <dbReference type="SAM" id="MobiDB-lite"/>
    </source>
</evidence>
<feature type="region of interest" description="Disordered" evidence="1">
    <location>
        <begin position="104"/>
        <end position="149"/>
    </location>
</feature>
<organism evidence="2 3">
    <name type="scientific">Agaricus bisporus var. burnettii</name>
    <dbReference type="NCBI Taxonomy" id="192524"/>
    <lineage>
        <taxon>Eukaryota</taxon>
        <taxon>Fungi</taxon>
        <taxon>Dikarya</taxon>
        <taxon>Basidiomycota</taxon>
        <taxon>Agaricomycotina</taxon>
        <taxon>Agaricomycetes</taxon>
        <taxon>Agaricomycetidae</taxon>
        <taxon>Agaricales</taxon>
        <taxon>Agaricineae</taxon>
        <taxon>Agaricaceae</taxon>
        <taxon>Agaricus</taxon>
    </lineage>
</organism>
<feature type="compositionally biased region" description="Acidic residues" evidence="1">
    <location>
        <begin position="45"/>
        <end position="63"/>
    </location>
</feature>
<dbReference type="Proteomes" id="UP000629468">
    <property type="component" value="Unassembled WGS sequence"/>
</dbReference>
<feature type="compositionally biased region" description="Polar residues" evidence="1">
    <location>
        <begin position="455"/>
        <end position="486"/>
    </location>
</feature>
<dbReference type="AlphaFoldDB" id="A0A8H7F1W4"/>
<evidence type="ECO:0000313" key="3">
    <source>
        <dbReference type="Proteomes" id="UP000629468"/>
    </source>
</evidence>
<feature type="compositionally biased region" description="Polar residues" evidence="1">
    <location>
        <begin position="27"/>
        <end position="39"/>
    </location>
</feature>
<feature type="region of interest" description="Disordered" evidence="1">
    <location>
        <begin position="400"/>
        <end position="574"/>
    </location>
</feature>
<feature type="compositionally biased region" description="Basic residues" evidence="1">
    <location>
        <begin position="127"/>
        <end position="142"/>
    </location>
</feature>
<name>A0A8H7F1W4_AGABI</name>
<sequence>MLQRMDNSQHPQHYQPLSHALNPPVNPQNQPTFTATLYPSKNPADPEEEEEEEGEDDDDEGMVEEQLSRAEPDVQSTTSPAQNQNKGVSPLLIKYIRTYQTLSANDPRAPQENNSQVAQDAQEPERKRRPGRPRGSKNRRPRAGPSRQEGSFYYQGQLQSPSGPPHLSEVNPQNHQYYEFQWRVLNLCAEFYGAAEELVKATPPVVVAQCYHMGPGVKVDPLTMLTDAKRVCDTLLANPSQLVSQPPPQIFSTVPAFYPTSTAVSMSPSSTAAPSSTQAAYPHTQYPIYTPGQYPTTPYYHQYYPGTYYPQPVPPSQPPQVATSSTITTTPTPALSVSANNATSSVGAWSDEETERLKKLADDSKAVGTSGDIEWDWVVHQWGNTRTRHQILIKATSLGLKESTGRALKRRRENEGDAAPQSPPVASSSTPAQAAPANAGQNSGALAPTPVAIPNTASPAHSQPTSTPAASPALQNQQRPASSKGLSSSNTSQTPQTTTPTSSLPWAMPTVAVNTSSSVVSSGSANQEHRASYYRPRPADNSQKSSPMVPHQPHPYMYQPQSNGGAMNTRENGK</sequence>
<feature type="compositionally biased region" description="Low complexity" evidence="1">
    <location>
        <begin position="319"/>
        <end position="333"/>
    </location>
</feature>
<feature type="compositionally biased region" description="Polar residues" evidence="1">
    <location>
        <begin position="562"/>
        <end position="574"/>
    </location>
</feature>
<accession>A0A8H7F1W4</accession>
<feature type="region of interest" description="Disordered" evidence="1">
    <location>
        <begin position="1"/>
        <end position="89"/>
    </location>
</feature>
<dbReference type="EMBL" id="JABXXO010000007">
    <property type="protein sequence ID" value="KAF7773349.1"/>
    <property type="molecule type" value="Genomic_DNA"/>
</dbReference>
<feature type="compositionally biased region" description="Low complexity" evidence="1">
    <location>
        <begin position="418"/>
        <end position="445"/>
    </location>
</feature>
<feature type="compositionally biased region" description="Low complexity" evidence="1">
    <location>
        <begin position="487"/>
        <end position="503"/>
    </location>
</feature>
<reference evidence="2 3" key="1">
    <citation type="journal article" name="Sci. Rep.">
        <title>Telomere-to-telomere assembled and centromere annotated genomes of the two main subspecies of the button mushroom Agaricus bisporus reveal especially polymorphic chromosome ends.</title>
        <authorList>
            <person name="Sonnenberg A.S.M."/>
            <person name="Sedaghat-Telgerd N."/>
            <person name="Lavrijssen B."/>
            <person name="Ohm R.A."/>
            <person name="Hendrickx P.M."/>
            <person name="Scholtmeijer K."/>
            <person name="Baars J.J.P."/>
            <person name="van Peer A."/>
        </authorList>
    </citation>
    <scope>NUCLEOTIDE SEQUENCE [LARGE SCALE GENOMIC DNA]</scope>
    <source>
        <strain evidence="2 3">H119_p4</strain>
    </source>
</reference>
<gene>
    <name evidence="2" type="ORF">Agabi119p4_5516</name>
</gene>
<feature type="compositionally biased region" description="Low complexity" evidence="1">
    <location>
        <begin position="510"/>
        <end position="526"/>
    </location>
</feature>
<feature type="compositionally biased region" description="Polar residues" evidence="1">
    <location>
        <begin position="74"/>
        <end position="87"/>
    </location>
</feature>
<comment type="caution">
    <text evidence="2">The sequence shown here is derived from an EMBL/GenBank/DDBJ whole genome shotgun (WGS) entry which is preliminary data.</text>
</comment>
<feature type="compositionally biased region" description="Polar residues" evidence="1">
    <location>
        <begin position="1"/>
        <end position="12"/>
    </location>
</feature>
<protein>
    <recommendedName>
        <fullName evidence="4">Myb-like domain-containing protein</fullName>
    </recommendedName>
</protein>